<sequence>MRKHIALALCQLWEAAKRGTLKALRTLGARPGGVERRFFEWLEAPPWEDSIANNITMARLRVGFWGMHGFYWPYAFLPGFDWAIAIAFVALMTGAVLDCLDGPVARKYNHITDFGRFADPLADKTIAWSAFAVLLHHYGGAWWLAATTGSIVFYDVGVTRLRKHYREMQTNRVAKAKQWPLDAGVIALLFGVLIDWNPQWFNNGEAPIRYFIEMAGAVLLSTAAVLAGISALVYRHQNRVRGRTVSSCLKHDT</sequence>
<reference evidence="4 5" key="1">
    <citation type="journal article" date="2016" name="Nat. Commun.">
        <title>Thousands of microbial genomes shed light on interconnected biogeochemical processes in an aquifer system.</title>
        <authorList>
            <person name="Anantharaman K."/>
            <person name="Brown C.T."/>
            <person name="Hug L.A."/>
            <person name="Sharon I."/>
            <person name="Castelle C.J."/>
            <person name="Probst A.J."/>
            <person name="Thomas B.C."/>
            <person name="Singh A."/>
            <person name="Wilkins M.J."/>
            <person name="Karaoz U."/>
            <person name="Brodie E.L."/>
            <person name="Williams K.H."/>
            <person name="Hubbard S.S."/>
            <person name="Banfield J.F."/>
        </authorList>
    </citation>
    <scope>NUCLEOTIDE SEQUENCE [LARGE SCALE GENOMIC DNA]</scope>
</reference>
<dbReference type="PROSITE" id="PS00379">
    <property type="entry name" value="CDP_ALCOHOL_P_TRANSF"/>
    <property type="match status" value="1"/>
</dbReference>
<keyword evidence="3" id="KW-1133">Transmembrane helix</keyword>
<evidence type="ECO:0000313" key="5">
    <source>
        <dbReference type="Proteomes" id="UP000177958"/>
    </source>
</evidence>
<dbReference type="InterPro" id="IPR000462">
    <property type="entry name" value="CDP-OH_P_trans"/>
</dbReference>
<dbReference type="AlphaFoldDB" id="A0A1F6D7V9"/>
<keyword evidence="3" id="KW-0812">Transmembrane</keyword>
<gene>
    <name evidence="4" type="ORF">A2853_00650</name>
</gene>
<protein>
    <recommendedName>
        <fullName evidence="6">CDP-alcohol phosphatidyltransferase family protein</fullName>
    </recommendedName>
</protein>
<evidence type="ECO:0008006" key="6">
    <source>
        <dbReference type="Google" id="ProtNLM"/>
    </source>
</evidence>
<feature type="transmembrane region" description="Helical" evidence="3">
    <location>
        <begin position="208"/>
        <end position="234"/>
    </location>
</feature>
<evidence type="ECO:0000256" key="2">
    <source>
        <dbReference type="RuleBase" id="RU003750"/>
    </source>
</evidence>
<proteinExistence type="inferred from homology"/>
<keyword evidence="1 2" id="KW-0808">Transferase</keyword>
<feature type="transmembrane region" description="Helical" evidence="3">
    <location>
        <begin position="71"/>
        <end position="97"/>
    </location>
</feature>
<feature type="transmembrane region" description="Helical" evidence="3">
    <location>
        <begin position="179"/>
        <end position="196"/>
    </location>
</feature>
<keyword evidence="3" id="KW-0472">Membrane</keyword>
<dbReference type="GO" id="GO:0016020">
    <property type="term" value="C:membrane"/>
    <property type="evidence" value="ECO:0007669"/>
    <property type="project" value="InterPro"/>
</dbReference>
<feature type="transmembrane region" description="Helical" evidence="3">
    <location>
        <begin position="141"/>
        <end position="158"/>
    </location>
</feature>
<dbReference type="InterPro" id="IPR048254">
    <property type="entry name" value="CDP_ALCOHOL_P_TRANSF_CS"/>
</dbReference>
<evidence type="ECO:0000313" key="4">
    <source>
        <dbReference type="EMBL" id="OGG57417.1"/>
    </source>
</evidence>
<dbReference type="Gene3D" id="1.20.120.1760">
    <property type="match status" value="1"/>
</dbReference>
<comment type="caution">
    <text evidence="4">The sequence shown here is derived from an EMBL/GenBank/DDBJ whole genome shotgun (WGS) entry which is preliminary data.</text>
</comment>
<dbReference type="GO" id="GO:0008654">
    <property type="term" value="P:phospholipid biosynthetic process"/>
    <property type="evidence" value="ECO:0007669"/>
    <property type="project" value="InterPro"/>
</dbReference>
<evidence type="ECO:0000256" key="1">
    <source>
        <dbReference type="ARBA" id="ARBA00022679"/>
    </source>
</evidence>
<dbReference type="Proteomes" id="UP000177958">
    <property type="component" value="Unassembled WGS sequence"/>
</dbReference>
<accession>A0A1F6D7V9</accession>
<dbReference type="GO" id="GO:0016780">
    <property type="term" value="F:phosphotransferase activity, for other substituted phosphate groups"/>
    <property type="evidence" value="ECO:0007669"/>
    <property type="project" value="InterPro"/>
</dbReference>
<comment type="similarity">
    <text evidence="2">Belongs to the CDP-alcohol phosphatidyltransferase class-I family.</text>
</comment>
<dbReference type="Pfam" id="PF01066">
    <property type="entry name" value="CDP-OH_P_transf"/>
    <property type="match status" value="1"/>
</dbReference>
<dbReference type="InterPro" id="IPR043130">
    <property type="entry name" value="CDP-OH_PTrfase_TM_dom"/>
</dbReference>
<name>A0A1F6D7V9_9BACT</name>
<dbReference type="EMBL" id="MFKX01000027">
    <property type="protein sequence ID" value="OGG57417.1"/>
    <property type="molecule type" value="Genomic_DNA"/>
</dbReference>
<organism evidence="4 5">
    <name type="scientific">Candidatus Kaiserbacteria bacterium RIFCSPHIGHO2_01_FULL_55_17</name>
    <dbReference type="NCBI Taxonomy" id="1798484"/>
    <lineage>
        <taxon>Bacteria</taxon>
        <taxon>Candidatus Kaiseribacteriota</taxon>
    </lineage>
</organism>
<evidence type="ECO:0000256" key="3">
    <source>
        <dbReference type="SAM" id="Phobius"/>
    </source>
</evidence>